<evidence type="ECO:0008006" key="3">
    <source>
        <dbReference type="Google" id="ProtNLM"/>
    </source>
</evidence>
<organism evidence="1 2">
    <name type="scientific">Tetrapyrgos nigripes</name>
    <dbReference type="NCBI Taxonomy" id="182062"/>
    <lineage>
        <taxon>Eukaryota</taxon>
        <taxon>Fungi</taxon>
        <taxon>Dikarya</taxon>
        <taxon>Basidiomycota</taxon>
        <taxon>Agaricomycotina</taxon>
        <taxon>Agaricomycetes</taxon>
        <taxon>Agaricomycetidae</taxon>
        <taxon>Agaricales</taxon>
        <taxon>Marasmiineae</taxon>
        <taxon>Marasmiaceae</taxon>
        <taxon>Tetrapyrgos</taxon>
    </lineage>
</organism>
<gene>
    <name evidence="1" type="ORF">D9758_007310</name>
</gene>
<proteinExistence type="predicted"/>
<sequence>MCPNRASSSLPLAISVPRLDLMTRFTSSGLLLGLVSLSAHAVLAQGFDWTSIEPSANFSWVDCYSRFQCAQFKAPLNYSDPDNGQSAAVAVVKLAAQVDSSAPEYGGPVFMNPGGPEVSGVNFLVETGPVVQSILGTQFDLFSFDPRGVNFSTPKASVFNTDEEHFAFFQDERADLNSTPYLNRGHDIKISDNSQKVGT</sequence>
<comment type="caution">
    <text evidence="1">The sequence shown here is derived from an EMBL/GenBank/DDBJ whole genome shotgun (WGS) entry which is preliminary data.</text>
</comment>
<dbReference type="OrthoDB" id="425534at2759"/>
<name>A0A8H5GAW2_9AGAR</name>
<evidence type="ECO:0000313" key="1">
    <source>
        <dbReference type="EMBL" id="KAF5361652.1"/>
    </source>
</evidence>
<accession>A0A8H5GAW2</accession>
<dbReference type="EMBL" id="JAACJM010000039">
    <property type="protein sequence ID" value="KAF5361652.1"/>
    <property type="molecule type" value="Genomic_DNA"/>
</dbReference>
<evidence type="ECO:0000313" key="2">
    <source>
        <dbReference type="Proteomes" id="UP000559256"/>
    </source>
</evidence>
<dbReference type="Proteomes" id="UP000559256">
    <property type="component" value="Unassembled WGS sequence"/>
</dbReference>
<protein>
    <recommendedName>
        <fullName evidence="3">Alpha/beta-hydrolase</fullName>
    </recommendedName>
</protein>
<keyword evidence="2" id="KW-1185">Reference proteome</keyword>
<reference evidence="1 2" key="1">
    <citation type="journal article" date="2020" name="ISME J.">
        <title>Uncovering the hidden diversity of litter-decomposition mechanisms in mushroom-forming fungi.</title>
        <authorList>
            <person name="Floudas D."/>
            <person name="Bentzer J."/>
            <person name="Ahren D."/>
            <person name="Johansson T."/>
            <person name="Persson P."/>
            <person name="Tunlid A."/>
        </authorList>
    </citation>
    <scope>NUCLEOTIDE SEQUENCE [LARGE SCALE GENOMIC DNA]</scope>
    <source>
        <strain evidence="1 2">CBS 291.85</strain>
    </source>
</reference>
<dbReference type="AlphaFoldDB" id="A0A8H5GAW2"/>